<dbReference type="FunFam" id="3.40.50.300:FF:001456">
    <property type="entry name" value="ATP-dependent DNA helicase"/>
    <property type="match status" value="1"/>
</dbReference>
<comment type="catalytic activity">
    <reaction evidence="9">
        <text>Couples ATP hydrolysis with the unwinding of duplex DNA by translocating in the 3'-5' direction.</text>
        <dbReference type="EC" id="5.6.2.4"/>
    </reaction>
</comment>
<dbReference type="Proteomes" id="UP000178656">
    <property type="component" value="Unassembled WGS sequence"/>
</dbReference>
<keyword evidence="5" id="KW-0347">Helicase</keyword>
<dbReference type="FunFam" id="3.40.50.300:FF:000296">
    <property type="entry name" value="ATP-dependent DNA helicase RecQ"/>
    <property type="match status" value="1"/>
</dbReference>
<evidence type="ECO:0000256" key="7">
    <source>
        <dbReference type="ARBA" id="ARBA00023125"/>
    </source>
</evidence>
<dbReference type="Pfam" id="PF16124">
    <property type="entry name" value="RecQ_Zn_bind"/>
    <property type="match status" value="1"/>
</dbReference>
<dbReference type="GO" id="GO:0046872">
    <property type="term" value="F:metal ion binding"/>
    <property type="evidence" value="ECO:0007669"/>
    <property type="project" value="UniProtKB-KW"/>
</dbReference>
<dbReference type="InterPro" id="IPR014001">
    <property type="entry name" value="Helicase_ATP-bd"/>
</dbReference>
<accession>A0A1F5T7F0</accession>
<dbReference type="NCBIfam" id="TIGR00614">
    <property type="entry name" value="recQ_fam"/>
    <property type="match status" value="1"/>
</dbReference>
<dbReference type="GO" id="GO:0016787">
    <property type="term" value="F:hydrolase activity"/>
    <property type="evidence" value="ECO:0007669"/>
    <property type="project" value="UniProtKB-KW"/>
</dbReference>
<keyword evidence="2" id="KW-0479">Metal-binding</keyword>
<dbReference type="EMBL" id="MFGM01000067">
    <property type="protein sequence ID" value="OGF34839.1"/>
    <property type="molecule type" value="Genomic_DNA"/>
</dbReference>
<dbReference type="PROSITE" id="PS51194">
    <property type="entry name" value="HELICASE_CTER"/>
    <property type="match status" value="1"/>
</dbReference>
<dbReference type="InterPro" id="IPR032284">
    <property type="entry name" value="RecQ_Zn-bd"/>
</dbReference>
<evidence type="ECO:0000256" key="8">
    <source>
        <dbReference type="ARBA" id="ARBA00023235"/>
    </source>
</evidence>
<dbReference type="AlphaFoldDB" id="A0A1F5T7F0"/>
<evidence type="ECO:0000259" key="14">
    <source>
        <dbReference type="PROSITE" id="PS51194"/>
    </source>
</evidence>
<dbReference type="GO" id="GO:0009378">
    <property type="term" value="F:four-way junction helicase activity"/>
    <property type="evidence" value="ECO:0007669"/>
    <property type="project" value="TreeGrafter"/>
</dbReference>
<dbReference type="PANTHER" id="PTHR13710:SF105">
    <property type="entry name" value="ATP-DEPENDENT DNA HELICASE Q1"/>
    <property type="match status" value="1"/>
</dbReference>
<evidence type="ECO:0000256" key="5">
    <source>
        <dbReference type="ARBA" id="ARBA00022806"/>
    </source>
</evidence>
<dbReference type="InterPro" id="IPR011545">
    <property type="entry name" value="DEAD/DEAH_box_helicase_dom"/>
</dbReference>
<organism evidence="15 16">
    <name type="scientific">Candidatus Falkowbacteria bacterium RIFOXYC2_FULL_48_21</name>
    <dbReference type="NCBI Taxonomy" id="1798005"/>
    <lineage>
        <taxon>Bacteria</taxon>
        <taxon>Candidatus Falkowiibacteriota</taxon>
    </lineage>
</organism>
<dbReference type="EC" id="5.6.2.4" evidence="10"/>
<keyword evidence="4" id="KW-0378">Hydrolase</keyword>
<dbReference type="SUPFAM" id="SSF52540">
    <property type="entry name" value="P-loop containing nucleoside triphosphate hydrolases"/>
    <property type="match status" value="1"/>
</dbReference>
<evidence type="ECO:0000256" key="10">
    <source>
        <dbReference type="ARBA" id="ARBA00034808"/>
    </source>
</evidence>
<dbReference type="GO" id="GO:0005737">
    <property type="term" value="C:cytoplasm"/>
    <property type="evidence" value="ECO:0007669"/>
    <property type="project" value="TreeGrafter"/>
</dbReference>
<dbReference type="SMART" id="SM00490">
    <property type="entry name" value="HELICc"/>
    <property type="match status" value="1"/>
</dbReference>
<dbReference type="Pfam" id="PF00270">
    <property type="entry name" value="DEAD"/>
    <property type="match status" value="1"/>
</dbReference>
<reference evidence="15 16" key="1">
    <citation type="journal article" date="2016" name="Nat. Commun.">
        <title>Thousands of microbial genomes shed light on interconnected biogeochemical processes in an aquifer system.</title>
        <authorList>
            <person name="Anantharaman K."/>
            <person name="Brown C.T."/>
            <person name="Hug L.A."/>
            <person name="Sharon I."/>
            <person name="Castelle C.J."/>
            <person name="Probst A.J."/>
            <person name="Thomas B.C."/>
            <person name="Singh A."/>
            <person name="Wilkins M.J."/>
            <person name="Karaoz U."/>
            <person name="Brodie E.L."/>
            <person name="Williams K.H."/>
            <person name="Hubbard S.S."/>
            <person name="Banfield J.F."/>
        </authorList>
    </citation>
    <scope>NUCLEOTIDE SEQUENCE [LARGE SCALE GENOMIC DNA]</scope>
</reference>
<gene>
    <name evidence="15" type="ORF">A2482_02070</name>
</gene>
<dbReference type="PROSITE" id="PS51192">
    <property type="entry name" value="HELICASE_ATP_BIND_1"/>
    <property type="match status" value="1"/>
</dbReference>
<dbReference type="GO" id="GO:0006310">
    <property type="term" value="P:DNA recombination"/>
    <property type="evidence" value="ECO:0007669"/>
    <property type="project" value="InterPro"/>
</dbReference>
<dbReference type="Gene3D" id="3.40.50.300">
    <property type="entry name" value="P-loop containing nucleotide triphosphate hydrolases"/>
    <property type="match status" value="2"/>
</dbReference>
<evidence type="ECO:0000256" key="1">
    <source>
        <dbReference type="ARBA" id="ARBA00005446"/>
    </source>
</evidence>
<sequence>MIKQQLQQYFNFSEFRAGQEEVVESILAGNDAVVLMPTGGGKSLCFQLPAVINTSITIVISPLIALMKDQVDSLKLRGIGAAYINSSQTMNEINDTLDAIRGGAVKILYIAPERLKSYNFLQMFAELAVGFVAVDEAHCVSSWGHDFRPDYMLIKDFIMQFKQRPVVAAFTATATPEVRDDIVNHLNLKNPKVFVRGFDRPNLRFIVQDNLPDKERNAAALAVVQSSPGCGIVYALTRKRTEEIAAFFSSRGVKAAAYHAGMNTEVRTRVQEDFMENRVKVIVATIAFGMGVNKADVRFVVHVGMPASLENYYQEAGRAGRDGEPADCVLLASRKDIGTQSYFIERSREEMQEQKKDPVEINRIVNIKFRKLDKMREYVDARVCRRKIILQYFADADVKKYNGNCQGCDVCLGLTPKAAVTLSEKNLGLSRRRRNRFEFVKRDGGRPGWHRREMSAEGFVNPEIDPAGRQIEASDRFDDRFSDDELAMDFDDMPHSPLEDKDKVLSETILRTVELYQQGHKATAIAKLRELGVSTIVSHLIKWYAAGGELKISDFVTPDEEKLILAASVGAPEVGYLSSIKAKLPATISYEQIKLALAKVKRVKI</sequence>
<feature type="domain" description="Helicase ATP-binding" evidence="13">
    <location>
        <begin position="23"/>
        <end position="192"/>
    </location>
</feature>
<evidence type="ECO:0000313" key="16">
    <source>
        <dbReference type="Proteomes" id="UP000178656"/>
    </source>
</evidence>
<dbReference type="GO" id="GO:0043590">
    <property type="term" value="C:bacterial nucleoid"/>
    <property type="evidence" value="ECO:0007669"/>
    <property type="project" value="TreeGrafter"/>
</dbReference>
<evidence type="ECO:0000256" key="11">
    <source>
        <dbReference type="ARBA" id="ARBA00044535"/>
    </source>
</evidence>
<dbReference type="InterPro" id="IPR027417">
    <property type="entry name" value="P-loop_NTPase"/>
</dbReference>
<evidence type="ECO:0000256" key="3">
    <source>
        <dbReference type="ARBA" id="ARBA00022741"/>
    </source>
</evidence>
<dbReference type="InterPro" id="IPR029491">
    <property type="entry name" value="Helicase_HTH"/>
</dbReference>
<dbReference type="SMART" id="SM00487">
    <property type="entry name" value="DEXDc"/>
    <property type="match status" value="1"/>
</dbReference>
<dbReference type="GO" id="GO:0006281">
    <property type="term" value="P:DNA repair"/>
    <property type="evidence" value="ECO:0007669"/>
    <property type="project" value="TreeGrafter"/>
</dbReference>
<keyword evidence="6" id="KW-0067">ATP-binding</keyword>
<evidence type="ECO:0000256" key="12">
    <source>
        <dbReference type="ARBA" id="ARBA00044550"/>
    </source>
</evidence>
<dbReference type="PANTHER" id="PTHR13710">
    <property type="entry name" value="DNA HELICASE RECQ FAMILY MEMBER"/>
    <property type="match status" value="1"/>
</dbReference>
<proteinExistence type="inferred from homology"/>
<dbReference type="GO" id="GO:0003677">
    <property type="term" value="F:DNA binding"/>
    <property type="evidence" value="ECO:0007669"/>
    <property type="project" value="UniProtKB-KW"/>
</dbReference>
<evidence type="ECO:0000313" key="15">
    <source>
        <dbReference type="EMBL" id="OGF34839.1"/>
    </source>
</evidence>
<evidence type="ECO:0000256" key="2">
    <source>
        <dbReference type="ARBA" id="ARBA00022723"/>
    </source>
</evidence>
<dbReference type="GO" id="GO:0030894">
    <property type="term" value="C:replisome"/>
    <property type="evidence" value="ECO:0007669"/>
    <property type="project" value="TreeGrafter"/>
</dbReference>
<dbReference type="InterPro" id="IPR004589">
    <property type="entry name" value="DNA_helicase_ATP-dep_RecQ"/>
</dbReference>
<name>A0A1F5T7F0_9BACT</name>
<keyword evidence="8" id="KW-0413">Isomerase</keyword>
<dbReference type="Pfam" id="PF00271">
    <property type="entry name" value="Helicase_C"/>
    <property type="match status" value="1"/>
</dbReference>
<comment type="similarity">
    <text evidence="1">Belongs to the helicase family. RecQ subfamily.</text>
</comment>
<keyword evidence="7" id="KW-0238">DNA-binding</keyword>
<keyword evidence="3" id="KW-0547">Nucleotide-binding</keyword>
<evidence type="ECO:0000256" key="9">
    <source>
        <dbReference type="ARBA" id="ARBA00034617"/>
    </source>
</evidence>
<evidence type="ECO:0000256" key="6">
    <source>
        <dbReference type="ARBA" id="ARBA00022840"/>
    </source>
</evidence>
<comment type="caution">
    <text evidence="15">The sequence shown here is derived from an EMBL/GenBank/DDBJ whole genome shotgun (WGS) entry which is preliminary data.</text>
</comment>
<protein>
    <recommendedName>
        <fullName evidence="11">ATP-dependent DNA helicase RecQ</fullName>
        <ecNumber evidence="10">5.6.2.4</ecNumber>
    </recommendedName>
    <alternativeName>
        <fullName evidence="12">DNA 3'-5' helicase RecQ</fullName>
    </alternativeName>
</protein>
<feature type="domain" description="Helicase C-terminal" evidence="14">
    <location>
        <begin position="216"/>
        <end position="362"/>
    </location>
</feature>
<dbReference type="CDD" id="cd17920">
    <property type="entry name" value="DEXHc_RecQ"/>
    <property type="match status" value="1"/>
</dbReference>
<dbReference type="CDD" id="cd18794">
    <property type="entry name" value="SF2_C_RecQ"/>
    <property type="match status" value="1"/>
</dbReference>
<dbReference type="GO" id="GO:0043138">
    <property type="term" value="F:3'-5' DNA helicase activity"/>
    <property type="evidence" value="ECO:0007669"/>
    <property type="project" value="UniProtKB-EC"/>
</dbReference>
<evidence type="ECO:0000256" key="4">
    <source>
        <dbReference type="ARBA" id="ARBA00022801"/>
    </source>
</evidence>
<dbReference type="GO" id="GO:0005524">
    <property type="term" value="F:ATP binding"/>
    <property type="evidence" value="ECO:0007669"/>
    <property type="project" value="UniProtKB-KW"/>
</dbReference>
<dbReference type="InterPro" id="IPR001650">
    <property type="entry name" value="Helicase_C-like"/>
</dbReference>
<dbReference type="Pfam" id="PF14493">
    <property type="entry name" value="HTH_40"/>
    <property type="match status" value="1"/>
</dbReference>
<evidence type="ECO:0000259" key="13">
    <source>
        <dbReference type="PROSITE" id="PS51192"/>
    </source>
</evidence>